<name>A0A4R7VRN4_9PSEU</name>
<protein>
    <submittedName>
        <fullName evidence="2">TIR domain-containing protein</fullName>
    </submittedName>
</protein>
<dbReference type="OrthoDB" id="9147462at2"/>
<dbReference type="InterPro" id="IPR035897">
    <property type="entry name" value="Toll_tir_struct_dom_sf"/>
</dbReference>
<evidence type="ECO:0000313" key="2">
    <source>
        <dbReference type="EMBL" id="TDV52470.1"/>
    </source>
</evidence>
<dbReference type="Proteomes" id="UP000294927">
    <property type="component" value="Unassembled WGS sequence"/>
</dbReference>
<organism evidence="2 3">
    <name type="scientific">Actinophytocola oryzae</name>
    <dbReference type="NCBI Taxonomy" id="502181"/>
    <lineage>
        <taxon>Bacteria</taxon>
        <taxon>Bacillati</taxon>
        <taxon>Actinomycetota</taxon>
        <taxon>Actinomycetes</taxon>
        <taxon>Pseudonocardiales</taxon>
        <taxon>Pseudonocardiaceae</taxon>
    </lineage>
</organism>
<evidence type="ECO:0000313" key="3">
    <source>
        <dbReference type="Proteomes" id="UP000294927"/>
    </source>
</evidence>
<proteinExistence type="predicted"/>
<evidence type="ECO:0000259" key="1">
    <source>
        <dbReference type="SMART" id="SM00255"/>
    </source>
</evidence>
<dbReference type="RefSeq" id="WP_133903824.1">
    <property type="nucleotide sequence ID" value="NZ_SOCP01000005.1"/>
</dbReference>
<keyword evidence="3" id="KW-1185">Reference proteome</keyword>
<feature type="domain" description="TIR" evidence="1">
    <location>
        <begin position="12"/>
        <end position="166"/>
    </location>
</feature>
<reference evidence="2 3" key="1">
    <citation type="submission" date="2019-03" db="EMBL/GenBank/DDBJ databases">
        <title>Genomic Encyclopedia of Archaeal and Bacterial Type Strains, Phase II (KMG-II): from individual species to whole genera.</title>
        <authorList>
            <person name="Goeker M."/>
        </authorList>
    </citation>
    <scope>NUCLEOTIDE SEQUENCE [LARGE SCALE GENOMIC DNA]</scope>
    <source>
        <strain evidence="2 3">DSM 45499</strain>
    </source>
</reference>
<comment type="caution">
    <text evidence="2">The sequence shown here is derived from an EMBL/GenBank/DDBJ whole genome shotgun (WGS) entry which is preliminary data.</text>
</comment>
<dbReference type="GO" id="GO:0007165">
    <property type="term" value="P:signal transduction"/>
    <property type="evidence" value="ECO:0007669"/>
    <property type="project" value="InterPro"/>
</dbReference>
<dbReference type="SMART" id="SM00255">
    <property type="entry name" value="TIR"/>
    <property type="match status" value="1"/>
</dbReference>
<dbReference type="Gene3D" id="3.40.50.10140">
    <property type="entry name" value="Toll/interleukin-1 receptor homology (TIR) domain"/>
    <property type="match status" value="1"/>
</dbReference>
<dbReference type="InterPro" id="IPR000157">
    <property type="entry name" value="TIR_dom"/>
</dbReference>
<dbReference type="Pfam" id="PF13676">
    <property type="entry name" value="TIR_2"/>
    <property type="match status" value="1"/>
</dbReference>
<dbReference type="EMBL" id="SOCP01000005">
    <property type="protein sequence ID" value="TDV52470.1"/>
    <property type="molecule type" value="Genomic_DNA"/>
</dbReference>
<dbReference type="AlphaFoldDB" id="A0A4R7VRN4"/>
<gene>
    <name evidence="2" type="ORF">CLV71_105602</name>
</gene>
<sequence length="375" mass="41434">MSIDESMSTQLPIRCFLSYARADDEEYEFIHALKTTLEHNCFSQCGRKLEVFLDRESIGWGDDWRDRIADSLNNATVFIPVVSLQFFAREACRAELQAFHAAAKNLGVTELLLPLVAFGKDRITSESDDALIRMVEKLQHLDIQDAVISGPKTREWRTTMLDIAARLVAAVEGAEKIIQDRGAASLVDIAQNGSVSSAGEDNHLGLYELNLRVQAGISSFETSANEAVGSLGNLLTVFQGSTQRLNNAPRDVTTAVAAEVARDIEEVTINIQRAGGQMETTISAVDADLRQYHALIMEFGSDDMKQTMKRDLDGLEKQFSEIQNVMDVMADFVKQIQPVEVLSAPLRKALRPLRLGVNSIQVAVATMESWTKLGQ</sequence>
<dbReference type="SUPFAM" id="SSF52200">
    <property type="entry name" value="Toll/Interleukin receptor TIR domain"/>
    <property type="match status" value="1"/>
</dbReference>
<accession>A0A4R7VRN4</accession>